<accession>A0A7S3E8W8</accession>
<dbReference type="EMBL" id="HBHW01008111">
    <property type="protein sequence ID" value="CAE0038150.1"/>
    <property type="molecule type" value="Transcribed_RNA"/>
</dbReference>
<sequence>MCETGRRNSTAQYSKISRVPNIRKSAPCFLYVKCSVLVRLIHFGGFGAGCNNCLEQIGTEILSTSREGKPEDAEAIGLDAGAELRSQMTEGFFDTEGQETL</sequence>
<evidence type="ECO:0000313" key="1">
    <source>
        <dbReference type="EMBL" id="CAE0038150.1"/>
    </source>
</evidence>
<proteinExistence type="predicted"/>
<name>A0A7S3E8W8_9RHOD</name>
<protein>
    <submittedName>
        <fullName evidence="1">Uncharacterized protein</fullName>
    </submittedName>
</protein>
<reference evidence="1" key="1">
    <citation type="submission" date="2021-01" db="EMBL/GenBank/DDBJ databases">
        <authorList>
            <person name="Corre E."/>
            <person name="Pelletier E."/>
            <person name="Niang G."/>
            <person name="Scheremetjew M."/>
            <person name="Finn R."/>
            <person name="Kale V."/>
            <person name="Holt S."/>
            <person name="Cochrane G."/>
            <person name="Meng A."/>
            <person name="Brown T."/>
            <person name="Cohen L."/>
        </authorList>
    </citation>
    <scope>NUCLEOTIDE SEQUENCE</scope>
    <source>
        <strain evidence="1">CCMP 769</strain>
    </source>
</reference>
<dbReference type="AlphaFoldDB" id="A0A7S3E8W8"/>
<gene>
    <name evidence="1" type="ORF">RMAR00112_LOCUS6108</name>
</gene>
<organism evidence="1">
    <name type="scientific">Rhodosorus marinus</name>
    <dbReference type="NCBI Taxonomy" id="101924"/>
    <lineage>
        <taxon>Eukaryota</taxon>
        <taxon>Rhodophyta</taxon>
        <taxon>Stylonematophyceae</taxon>
        <taxon>Stylonematales</taxon>
        <taxon>Stylonemataceae</taxon>
        <taxon>Rhodosorus</taxon>
    </lineage>
</organism>